<organism evidence="4 6">
    <name type="scientific">Rotaria sordida</name>
    <dbReference type="NCBI Taxonomy" id="392033"/>
    <lineage>
        <taxon>Eukaryota</taxon>
        <taxon>Metazoa</taxon>
        <taxon>Spiralia</taxon>
        <taxon>Gnathifera</taxon>
        <taxon>Rotifera</taxon>
        <taxon>Eurotatoria</taxon>
        <taxon>Bdelloidea</taxon>
        <taxon>Philodinida</taxon>
        <taxon>Philodinidae</taxon>
        <taxon>Rotaria</taxon>
    </lineage>
</organism>
<dbReference type="EMBL" id="CAJNOO010005298">
    <property type="protein sequence ID" value="CAF1412558.1"/>
    <property type="molecule type" value="Genomic_DNA"/>
</dbReference>
<evidence type="ECO:0000313" key="3">
    <source>
        <dbReference type="EMBL" id="CAF1451446.1"/>
    </source>
</evidence>
<dbReference type="Proteomes" id="UP000663874">
    <property type="component" value="Unassembled WGS sequence"/>
</dbReference>
<evidence type="ECO:0000259" key="1">
    <source>
        <dbReference type="Pfam" id="PF00685"/>
    </source>
</evidence>
<dbReference type="Proteomes" id="UP000663889">
    <property type="component" value="Unassembled WGS sequence"/>
</dbReference>
<evidence type="ECO:0000313" key="6">
    <source>
        <dbReference type="Proteomes" id="UP000663874"/>
    </source>
</evidence>
<dbReference type="Pfam" id="PF00685">
    <property type="entry name" value="Sulfotransfer_1"/>
    <property type="match status" value="1"/>
</dbReference>
<dbReference type="AlphaFoldDB" id="A0A818V929"/>
<dbReference type="Proteomes" id="UP000663882">
    <property type="component" value="Unassembled WGS sequence"/>
</dbReference>
<dbReference type="InterPro" id="IPR027417">
    <property type="entry name" value="P-loop_NTPase"/>
</dbReference>
<proteinExistence type="predicted"/>
<dbReference type="EMBL" id="CAJNOU010004696">
    <property type="protein sequence ID" value="CAF1451446.1"/>
    <property type="molecule type" value="Genomic_DNA"/>
</dbReference>
<dbReference type="InterPro" id="IPR000863">
    <property type="entry name" value="Sulfotransferase_dom"/>
</dbReference>
<comment type="caution">
    <text evidence="4">The sequence shown here is derived from an EMBL/GenBank/DDBJ whole genome shotgun (WGS) entry which is preliminary data.</text>
</comment>
<dbReference type="Proteomes" id="UP000663823">
    <property type="component" value="Unassembled WGS sequence"/>
</dbReference>
<evidence type="ECO:0000313" key="5">
    <source>
        <dbReference type="EMBL" id="CAF3970163.1"/>
    </source>
</evidence>
<evidence type="ECO:0000313" key="2">
    <source>
        <dbReference type="EMBL" id="CAF1412558.1"/>
    </source>
</evidence>
<dbReference type="SUPFAM" id="SSF52540">
    <property type="entry name" value="P-loop containing nucleoside triphosphate hydrolases"/>
    <property type="match status" value="1"/>
</dbReference>
<dbReference type="Gene3D" id="3.40.50.300">
    <property type="entry name" value="P-loop containing nucleotide triphosphate hydrolases"/>
    <property type="match status" value="1"/>
</dbReference>
<sequence length="73" mass="8286">MAESFPKMEIIEGIPVPDIWDAETFRSALNYKAQPDDIFLVVYPKSGTTWMQVILYTLMNDGKAFDNKLAEIG</sequence>
<protein>
    <recommendedName>
        <fullName evidence="1">Sulfotransferase domain-containing protein</fullName>
    </recommendedName>
</protein>
<dbReference type="EMBL" id="CAJOBE010001037">
    <property type="protein sequence ID" value="CAF3709344.1"/>
    <property type="molecule type" value="Genomic_DNA"/>
</dbReference>
<accession>A0A818V929</accession>
<dbReference type="GO" id="GO:0008146">
    <property type="term" value="F:sulfotransferase activity"/>
    <property type="evidence" value="ECO:0007669"/>
    <property type="project" value="InterPro"/>
</dbReference>
<gene>
    <name evidence="4" type="ORF">FNK824_LOCUS9710</name>
    <name evidence="5" type="ORF">OTI717_LOCUS27391</name>
    <name evidence="2" type="ORF">RFH988_LOCUS35284</name>
    <name evidence="3" type="ORF">SEV965_LOCUS33706</name>
</gene>
<feature type="domain" description="Sulfotransferase" evidence="1">
    <location>
        <begin position="35"/>
        <end position="67"/>
    </location>
</feature>
<reference evidence="4" key="1">
    <citation type="submission" date="2021-02" db="EMBL/GenBank/DDBJ databases">
        <authorList>
            <person name="Nowell W R."/>
        </authorList>
    </citation>
    <scope>NUCLEOTIDE SEQUENCE</scope>
</reference>
<dbReference type="OrthoDB" id="6506646at2759"/>
<dbReference type="EMBL" id="CAJOAX010006092">
    <property type="protein sequence ID" value="CAF3970163.1"/>
    <property type="molecule type" value="Genomic_DNA"/>
</dbReference>
<name>A0A818V929_9BILA</name>
<evidence type="ECO:0000313" key="4">
    <source>
        <dbReference type="EMBL" id="CAF3709344.1"/>
    </source>
</evidence>